<dbReference type="RefSeq" id="WP_258388942.1">
    <property type="nucleotide sequence ID" value="NZ_CP091430.1"/>
</dbReference>
<protein>
    <recommendedName>
        <fullName evidence="4">DUF5067 domain-containing protein</fullName>
    </recommendedName>
</protein>
<keyword evidence="1" id="KW-0472">Membrane</keyword>
<dbReference type="Proteomes" id="UP001057877">
    <property type="component" value="Chromosome"/>
</dbReference>
<evidence type="ECO:0008006" key="4">
    <source>
        <dbReference type="Google" id="ProtNLM"/>
    </source>
</evidence>
<gene>
    <name evidence="2" type="ORF">L1F29_14110</name>
</gene>
<keyword evidence="1" id="KW-1133">Transmembrane helix</keyword>
<evidence type="ECO:0000313" key="3">
    <source>
        <dbReference type="Proteomes" id="UP001057877"/>
    </source>
</evidence>
<name>A0ABY5SFY6_9BACL</name>
<evidence type="ECO:0000256" key="1">
    <source>
        <dbReference type="SAM" id="Phobius"/>
    </source>
</evidence>
<evidence type="ECO:0000313" key="2">
    <source>
        <dbReference type="EMBL" id="UVI32891.1"/>
    </source>
</evidence>
<keyword evidence="3" id="KW-1185">Reference proteome</keyword>
<proteinExistence type="predicted"/>
<keyword evidence="1" id="KW-0812">Transmembrane</keyword>
<organism evidence="2 3">
    <name type="scientific">Paenibacillus spongiae</name>
    <dbReference type="NCBI Taxonomy" id="2909671"/>
    <lineage>
        <taxon>Bacteria</taxon>
        <taxon>Bacillati</taxon>
        <taxon>Bacillota</taxon>
        <taxon>Bacilli</taxon>
        <taxon>Bacillales</taxon>
        <taxon>Paenibacillaceae</taxon>
        <taxon>Paenibacillus</taxon>
    </lineage>
</organism>
<reference evidence="2" key="1">
    <citation type="submission" date="2022-01" db="EMBL/GenBank/DDBJ databases">
        <title>Paenibacillus spongiae sp. nov., isolated from marine sponge.</title>
        <authorList>
            <person name="Li Z."/>
            <person name="Zhang M."/>
        </authorList>
    </citation>
    <scope>NUCLEOTIDE SEQUENCE</scope>
    <source>
        <strain evidence="2">PHS-Z3</strain>
    </source>
</reference>
<dbReference type="EMBL" id="CP091430">
    <property type="protein sequence ID" value="UVI32891.1"/>
    <property type="molecule type" value="Genomic_DNA"/>
</dbReference>
<feature type="transmembrane region" description="Helical" evidence="1">
    <location>
        <begin position="7"/>
        <end position="29"/>
    </location>
</feature>
<sequence>MRKKNKRILAFIGLFAIVVFVAGFSYVYLSDPLRVDGVTNYDNERKKLLLSVVNEGKGSLHLKKVQVNGSAEPQQAELGMSYSMQLVLGGIEGSPQAAFVGLDEEPITPARKAKDVRDIIDSKMAKPIHYGIRIVNDTNMNDVTITYRYFGITKTKRIDITQ</sequence>
<accession>A0ABY5SFY6</accession>